<dbReference type="Pfam" id="PF14107">
    <property type="entry name" value="DUF4280"/>
    <property type="match status" value="1"/>
</dbReference>
<reference evidence="1 2" key="1">
    <citation type="journal article" date="2013" name="Int. J. Syst. Evol. Microbiol.">
        <title>Tumebacillus flagellatus sp. nov., an alpha-amylase/pullulanase-producing bacterium isolated from cassava wastewater.</title>
        <authorList>
            <person name="Wang Q."/>
            <person name="Xie N."/>
            <person name="Qin Y."/>
            <person name="Shen N."/>
            <person name="Zhu J."/>
            <person name="Mi H."/>
            <person name="Huang R."/>
        </authorList>
    </citation>
    <scope>NUCLEOTIDE SEQUENCE [LARGE SCALE GENOMIC DNA]</scope>
    <source>
        <strain evidence="1 2">GST4</strain>
    </source>
</reference>
<dbReference type="eggNOG" id="ENOG5031DZ3">
    <property type="taxonomic scope" value="Bacteria"/>
</dbReference>
<gene>
    <name evidence="1" type="ORF">EL26_11400</name>
</gene>
<name>A0A074MBH9_9BACL</name>
<evidence type="ECO:0008006" key="3">
    <source>
        <dbReference type="Google" id="ProtNLM"/>
    </source>
</evidence>
<proteinExistence type="predicted"/>
<protein>
    <recommendedName>
        <fullName evidence="3">DUF4280 domain-containing protein</fullName>
    </recommendedName>
</protein>
<dbReference type="RefSeq" id="WP_038088171.1">
    <property type="nucleotide sequence ID" value="NZ_JMIR01000013.1"/>
</dbReference>
<comment type="caution">
    <text evidence="1">The sequence shown here is derived from an EMBL/GenBank/DDBJ whole genome shotgun (WGS) entry which is preliminary data.</text>
</comment>
<dbReference type="InterPro" id="IPR025460">
    <property type="entry name" value="DUF4280"/>
</dbReference>
<dbReference type="AlphaFoldDB" id="A0A074MBH9"/>
<dbReference type="STRING" id="1157490.EL26_11400"/>
<sequence>MGIAVCGGAQLQCSFGTAPANLMVLPNNKCLTSQPLATIMDNKPFVNILPFAMCQSMANPAVASATAAAMGALTPMPCTPMTAAPWAPGSPTVMIGNMPALNNSSKLMCSFGGVIQLTNPGQQTIQVP</sequence>
<accession>A0A074MBH9</accession>
<organism evidence="1 2">
    <name type="scientific">Tumebacillus flagellatus</name>
    <dbReference type="NCBI Taxonomy" id="1157490"/>
    <lineage>
        <taxon>Bacteria</taxon>
        <taxon>Bacillati</taxon>
        <taxon>Bacillota</taxon>
        <taxon>Bacilli</taxon>
        <taxon>Bacillales</taxon>
        <taxon>Alicyclobacillaceae</taxon>
        <taxon>Tumebacillus</taxon>
    </lineage>
</organism>
<dbReference type="Proteomes" id="UP000027931">
    <property type="component" value="Unassembled WGS sequence"/>
</dbReference>
<keyword evidence="2" id="KW-1185">Reference proteome</keyword>
<evidence type="ECO:0000313" key="2">
    <source>
        <dbReference type="Proteomes" id="UP000027931"/>
    </source>
</evidence>
<dbReference type="EMBL" id="JMIR01000013">
    <property type="protein sequence ID" value="KEO83287.1"/>
    <property type="molecule type" value="Genomic_DNA"/>
</dbReference>
<evidence type="ECO:0000313" key="1">
    <source>
        <dbReference type="EMBL" id="KEO83287.1"/>
    </source>
</evidence>
<dbReference type="OrthoDB" id="4825649at2"/>